<comment type="caution">
    <text evidence="1">The sequence shown here is derived from an EMBL/GenBank/DDBJ whole genome shotgun (WGS) entry which is preliminary data.</text>
</comment>
<dbReference type="SUPFAM" id="SSF81383">
    <property type="entry name" value="F-box domain"/>
    <property type="match status" value="1"/>
</dbReference>
<organism evidence="1 2">
    <name type="scientific">Pholiota conissans</name>
    <dbReference type="NCBI Taxonomy" id="109636"/>
    <lineage>
        <taxon>Eukaryota</taxon>
        <taxon>Fungi</taxon>
        <taxon>Dikarya</taxon>
        <taxon>Basidiomycota</taxon>
        <taxon>Agaricomycotina</taxon>
        <taxon>Agaricomycetes</taxon>
        <taxon>Agaricomycetidae</taxon>
        <taxon>Agaricales</taxon>
        <taxon>Agaricineae</taxon>
        <taxon>Strophariaceae</taxon>
        <taxon>Pholiota</taxon>
    </lineage>
</organism>
<dbReference type="Gene3D" id="3.80.10.10">
    <property type="entry name" value="Ribonuclease Inhibitor"/>
    <property type="match status" value="1"/>
</dbReference>
<accession>A0A9P6D4X4</accession>
<dbReference type="InterPro" id="IPR036047">
    <property type="entry name" value="F-box-like_dom_sf"/>
</dbReference>
<evidence type="ECO:0000313" key="1">
    <source>
        <dbReference type="EMBL" id="KAF9483038.1"/>
    </source>
</evidence>
<keyword evidence="2" id="KW-1185">Reference proteome</keyword>
<name>A0A9P6D4X4_9AGAR</name>
<dbReference type="EMBL" id="MU155158">
    <property type="protein sequence ID" value="KAF9483038.1"/>
    <property type="molecule type" value="Genomic_DNA"/>
</dbReference>
<gene>
    <name evidence="1" type="ORF">BDN70DRAFT_359321</name>
</gene>
<dbReference type="CDD" id="cd09917">
    <property type="entry name" value="F-box_SF"/>
    <property type="match status" value="1"/>
</dbReference>
<protein>
    <recommendedName>
        <fullName evidence="3">F-box domain-containing protein</fullName>
    </recommendedName>
</protein>
<reference evidence="1" key="1">
    <citation type="submission" date="2020-11" db="EMBL/GenBank/DDBJ databases">
        <authorList>
            <consortium name="DOE Joint Genome Institute"/>
            <person name="Ahrendt S."/>
            <person name="Riley R."/>
            <person name="Andreopoulos W."/>
            <person name="Labutti K."/>
            <person name="Pangilinan J."/>
            <person name="Ruiz-Duenas F.J."/>
            <person name="Barrasa J.M."/>
            <person name="Sanchez-Garcia M."/>
            <person name="Camarero S."/>
            <person name="Miyauchi S."/>
            <person name="Serrano A."/>
            <person name="Linde D."/>
            <person name="Babiker R."/>
            <person name="Drula E."/>
            <person name="Ayuso-Fernandez I."/>
            <person name="Pacheco R."/>
            <person name="Padilla G."/>
            <person name="Ferreira P."/>
            <person name="Barriuso J."/>
            <person name="Kellner H."/>
            <person name="Castanera R."/>
            <person name="Alfaro M."/>
            <person name="Ramirez L."/>
            <person name="Pisabarro A.G."/>
            <person name="Kuo A."/>
            <person name="Tritt A."/>
            <person name="Lipzen A."/>
            <person name="He G."/>
            <person name="Yan M."/>
            <person name="Ng V."/>
            <person name="Cullen D."/>
            <person name="Martin F."/>
            <person name="Rosso M.-N."/>
            <person name="Henrissat B."/>
            <person name="Hibbett D."/>
            <person name="Martinez A.T."/>
            <person name="Grigoriev I.V."/>
        </authorList>
    </citation>
    <scope>NUCLEOTIDE SEQUENCE</scope>
    <source>
        <strain evidence="1">CIRM-BRFM 674</strain>
    </source>
</reference>
<sequence>MSSTDTLTIPSSNSRLSLGSTATIVQSLHTQPILFPEIWLLVFPYLKPQDLRSVSLTCVVFRYLAQPLLFSVLDVSPFLLSYNAERPILRPRNYLERCQERLEYYKLPHIAHGVHHCWISPYTRSGFPARNQQDDLEPSLIIDTVLEALPLFPNLSTLSWHCIDITPEWWNVIQTVSIKKLWLNSSTIPLSISSPFPSITHLDLDQWPWEGRVTNHVSIHEERSLGVSEIALNHVIQPEVIQTISVPRADTARHLFSVLSQMTYGLRTLKIPFSSVTDPNFLPALEHCPTLESLCIFPPSSDERSRDAAIDSLPATTLPALTKYEGPYSHIMQFSRQPLQKIVLWGFDDSPALCDPDALVRSVSDLAETGTVDSLRSLQVTVVDITHDLLEVFAPFTRLESIIIQSQDSSPKDLPFSHFPRM</sequence>
<evidence type="ECO:0008006" key="3">
    <source>
        <dbReference type="Google" id="ProtNLM"/>
    </source>
</evidence>
<dbReference type="SUPFAM" id="SSF52047">
    <property type="entry name" value="RNI-like"/>
    <property type="match status" value="1"/>
</dbReference>
<proteinExistence type="predicted"/>
<dbReference type="InterPro" id="IPR032675">
    <property type="entry name" value="LRR_dom_sf"/>
</dbReference>
<dbReference type="Proteomes" id="UP000807469">
    <property type="component" value="Unassembled WGS sequence"/>
</dbReference>
<dbReference type="AlphaFoldDB" id="A0A9P6D4X4"/>
<dbReference type="OrthoDB" id="2864564at2759"/>
<evidence type="ECO:0000313" key="2">
    <source>
        <dbReference type="Proteomes" id="UP000807469"/>
    </source>
</evidence>